<dbReference type="EMBL" id="LXQC01000143">
    <property type="protein sequence ID" value="TFE68181.1"/>
    <property type="molecule type" value="Genomic_DNA"/>
</dbReference>
<dbReference type="AlphaFoldDB" id="A0A4Y8PBM8"/>
<evidence type="ECO:0000313" key="1">
    <source>
        <dbReference type="EMBL" id="TFE68181.1"/>
    </source>
</evidence>
<organism evidence="1 2">
    <name type="scientific">Methylacidiphilum caldifontis</name>
    <dbReference type="NCBI Taxonomy" id="2795386"/>
    <lineage>
        <taxon>Bacteria</taxon>
        <taxon>Pseudomonadati</taxon>
        <taxon>Verrucomicrobiota</taxon>
        <taxon>Methylacidiphilae</taxon>
        <taxon>Methylacidiphilales</taxon>
        <taxon>Methylacidiphilaceae</taxon>
        <taxon>Methylacidiphilum (ex Ratnadevi et al. 2023)</taxon>
    </lineage>
</organism>
<comment type="caution">
    <text evidence="1">The sequence shown here is derived from an EMBL/GenBank/DDBJ whole genome shotgun (WGS) entry which is preliminary data.</text>
</comment>
<sequence length="73" mass="8602">MRDGPDFSIFLVNWKVYNKKFNHILRPGSDNQSCLFKKSMVSRWRRKFLPAILVAENLAATYTAKGCIFFWID</sequence>
<protein>
    <submittedName>
        <fullName evidence="1">Uncharacterized protein</fullName>
    </submittedName>
</protein>
<gene>
    <name evidence="1" type="ORF">A7Q10_00640</name>
</gene>
<dbReference type="Proteomes" id="UP000297713">
    <property type="component" value="Unassembled WGS sequence"/>
</dbReference>
<keyword evidence="2" id="KW-1185">Reference proteome</keyword>
<evidence type="ECO:0000313" key="2">
    <source>
        <dbReference type="Proteomes" id="UP000297713"/>
    </source>
</evidence>
<reference evidence="1 2" key="1">
    <citation type="submission" date="2016-05" db="EMBL/GenBank/DDBJ databases">
        <title>Diversity and Homogeneity among Thermoacidophilic Verrucomicrobia Methanotrophs Linked with Geographical Origin.</title>
        <authorList>
            <person name="Erikstad H.-A."/>
            <person name="Smestad N.B."/>
            <person name="Ceballos R.M."/>
            <person name="Birkeland N.-K."/>
        </authorList>
    </citation>
    <scope>NUCLEOTIDE SEQUENCE [LARGE SCALE GENOMIC DNA]</scope>
    <source>
        <strain evidence="1 2">Phi</strain>
    </source>
</reference>
<proteinExistence type="predicted"/>
<name>A0A4Y8PBM8_9BACT</name>
<accession>A0A4Y8PBM8</accession>